<dbReference type="PANTHER" id="PTHR34560:SF1">
    <property type="entry name" value="START DOMAIN-CONTAINING PROTEIN"/>
    <property type="match status" value="1"/>
</dbReference>
<reference evidence="2" key="1">
    <citation type="submission" date="2022-04" db="EMBL/GenBank/DDBJ databases">
        <title>Carnegiea gigantea Genome sequencing and assembly v2.</title>
        <authorList>
            <person name="Copetti D."/>
            <person name="Sanderson M.J."/>
            <person name="Burquez A."/>
            <person name="Wojciechowski M.F."/>
        </authorList>
    </citation>
    <scope>NUCLEOTIDE SEQUENCE</scope>
    <source>
        <strain evidence="2">SGP5-SGP5p</strain>
        <tissue evidence="2">Aerial part</tissue>
    </source>
</reference>
<dbReference type="Gene3D" id="3.30.530.20">
    <property type="match status" value="1"/>
</dbReference>
<evidence type="ECO:0000313" key="2">
    <source>
        <dbReference type="EMBL" id="KAJ8422404.1"/>
    </source>
</evidence>
<dbReference type="PANTHER" id="PTHR34560">
    <property type="entry name" value="POLYKETIDE CYCLASE/DEHYDRASE/LIPID TRANSPORT SUPERFAMILY PROTEIN"/>
    <property type="match status" value="1"/>
</dbReference>
<dbReference type="OrthoDB" id="17317at2759"/>
<dbReference type="Proteomes" id="UP001153076">
    <property type="component" value="Unassembled WGS sequence"/>
</dbReference>
<proteinExistence type="predicted"/>
<sequence>MYREGPVGSPFHSLLVEGYIDAPLDVYVSPGKQLSIEDGENCCLHHPLWFPEIRIPTFKLVVAKTLQKVRIGEQISLVRMKLSWPLSSREAILHYFEFEYLEDDLLIVLLNTIPDVATSKMETHGFTNEGIPDTGNTVRIDVVGGFALQKLSMQISPFRIMLTPVQFSHVLCSVVVPLQIVASAAKGDEDFAKALNDPLYRRIREAVLSDGKSKRYVDTKTNGEEHGVPAQDVPRKDENMPREDYAKVIANGHVNGSLHHDNPSNEIEEEDIRENPEMKCETVSGLGDMFKAEDQETLGNGPANGYPIQYTPATEIQEEEVEEIKNTADSWKVNNVGDIKEDIISTDHRQLENLLKKVQISPEVEQAVGTLDKMITAVREGKLKARGSYQSILEIEGDKTKKSAMENHFKLGDELGISTEEEIPKSAAHPSKNGHLVDVLRSSASDFQSGVASHASTSAYQHTPLNYLPCHSPPAGSSPAFVSQMTVEVDGSYGCSPVENQKTRQRKRWRLCCWQLISKRMVS</sequence>
<feature type="region of interest" description="Disordered" evidence="1">
    <location>
        <begin position="254"/>
        <end position="273"/>
    </location>
</feature>
<evidence type="ECO:0000256" key="1">
    <source>
        <dbReference type="SAM" id="MobiDB-lite"/>
    </source>
</evidence>
<comment type="caution">
    <text evidence="2">The sequence shown here is derived from an EMBL/GenBank/DDBJ whole genome shotgun (WGS) entry which is preliminary data.</text>
</comment>
<protein>
    <submittedName>
        <fullName evidence="2">Uncharacterized protein</fullName>
    </submittedName>
</protein>
<dbReference type="InterPro" id="IPR023393">
    <property type="entry name" value="START-like_dom_sf"/>
</dbReference>
<name>A0A9Q1JH53_9CARY</name>
<organism evidence="2 3">
    <name type="scientific">Carnegiea gigantea</name>
    <dbReference type="NCBI Taxonomy" id="171969"/>
    <lineage>
        <taxon>Eukaryota</taxon>
        <taxon>Viridiplantae</taxon>
        <taxon>Streptophyta</taxon>
        <taxon>Embryophyta</taxon>
        <taxon>Tracheophyta</taxon>
        <taxon>Spermatophyta</taxon>
        <taxon>Magnoliopsida</taxon>
        <taxon>eudicotyledons</taxon>
        <taxon>Gunneridae</taxon>
        <taxon>Pentapetalae</taxon>
        <taxon>Caryophyllales</taxon>
        <taxon>Cactineae</taxon>
        <taxon>Cactaceae</taxon>
        <taxon>Cactoideae</taxon>
        <taxon>Echinocereeae</taxon>
        <taxon>Carnegiea</taxon>
    </lineage>
</organism>
<accession>A0A9Q1JH53</accession>
<dbReference type="AlphaFoldDB" id="A0A9Q1JH53"/>
<keyword evidence="3" id="KW-1185">Reference proteome</keyword>
<dbReference type="EMBL" id="JAKOGI010002263">
    <property type="protein sequence ID" value="KAJ8422404.1"/>
    <property type="molecule type" value="Genomic_DNA"/>
</dbReference>
<gene>
    <name evidence="2" type="ORF">Cgig2_029228</name>
</gene>
<feature type="region of interest" description="Disordered" evidence="1">
    <location>
        <begin position="217"/>
        <end position="238"/>
    </location>
</feature>
<evidence type="ECO:0000313" key="3">
    <source>
        <dbReference type="Proteomes" id="UP001153076"/>
    </source>
</evidence>